<gene>
    <name evidence="1" type="ORF">MIMGU_mgv1a016827mg</name>
</gene>
<evidence type="ECO:0000313" key="1">
    <source>
        <dbReference type="EMBL" id="EYU24939.1"/>
    </source>
</evidence>
<name>A0A022QBG9_ERYGU</name>
<protein>
    <submittedName>
        <fullName evidence="1">Uncharacterized protein</fullName>
    </submittedName>
</protein>
<dbReference type="Proteomes" id="UP000030748">
    <property type="component" value="Unassembled WGS sequence"/>
</dbReference>
<proteinExistence type="predicted"/>
<dbReference type="PhylomeDB" id="A0A022QBG9"/>
<organism evidence="1 2">
    <name type="scientific">Erythranthe guttata</name>
    <name type="common">Yellow monkey flower</name>
    <name type="synonym">Mimulus guttatus</name>
    <dbReference type="NCBI Taxonomy" id="4155"/>
    <lineage>
        <taxon>Eukaryota</taxon>
        <taxon>Viridiplantae</taxon>
        <taxon>Streptophyta</taxon>
        <taxon>Embryophyta</taxon>
        <taxon>Tracheophyta</taxon>
        <taxon>Spermatophyta</taxon>
        <taxon>Magnoliopsida</taxon>
        <taxon>eudicotyledons</taxon>
        <taxon>Gunneridae</taxon>
        <taxon>Pentapetalae</taxon>
        <taxon>asterids</taxon>
        <taxon>lamiids</taxon>
        <taxon>Lamiales</taxon>
        <taxon>Phrymaceae</taxon>
        <taxon>Erythranthe</taxon>
    </lineage>
</organism>
<dbReference type="AlphaFoldDB" id="A0A022QBG9"/>
<keyword evidence="2" id="KW-1185">Reference proteome</keyword>
<dbReference type="EMBL" id="KI632098">
    <property type="protein sequence ID" value="EYU24939.1"/>
    <property type="molecule type" value="Genomic_DNA"/>
</dbReference>
<reference evidence="1 2" key="1">
    <citation type="journal article" date="2013" name="Proc. Natl. Acad. Sci. U.S.A.">
        <title>Fine-scale variation in meiotic recombination in Mimulus inferred from population shotgun sequencing.</title>
        <authorList>
            <person name="Hellsten U."/>
            <person name="Wright K.M."/>
            <person name="Jenkins J."/>
            <person name="Shu S."/>
            <person name="Yuan Y."/>
            <person name="Wessler S.R."/>
            <person name="Schmutz J."/>
            <person name="Willis J.H."/>
            <person name="Rokhsar D.S."/>
        </authorList>
    </citation>
    <scope>NUCLEOTIDE SEQUENCE [LARGE SCALE GENOMIC DNA]</scope>
    <source>
        <strain evidence="2">cv. DUN x IM62</strain>
    </source>
</reference>
<sequence>MTLLMKSADFALQVYNKTHSLAFSLMELVRATGDDSRVDLLYRAKSNDPLWPRRREDPDSKIFRARVFVTLNYVEFVRPDDMTSCYGSNTRSNNCPGFGATYPAL</sequence>
<evidence type="ECO:0000313" key="2">
    <source>
        <dbReference type="Proteomes" id="UP000030748"/>
    </source>
</evidence>
<accession>A0A022QBG9</accession>